<proteinExistence type="inferred from homology"/>
<keyword evidence="2" id="KW-0560">Oxidoreductase</keyword>
<dbReference type="Proteomes" id="UP000266677">
    <property type="component" value="Unassembled WGS sequence"/>
</dbReference>
<comment type="similarity">
    <text evidence="1 3">Belongs to the short-chain dehydrogenases/reductases (SDR) family.</text>
</comment>
<evidence type="ECO:0000313" key="5">
    <source>
        <dbReference type="EMBL" id="RJO75159.1"/>
    </source>
</evidence>
<dbReference type="InterPro" id="IPR002347">
    <property type="entry name" value="SDR_fam"/>
</dbReference>
<dbReference type="PROSITE" id="PS00061">
    <property type="entry name" value="ADH_SHORT"/>
    <property type="match status" value="1"/>
</dbReference>
<dbReference type="Gene3D" id="3.40.50.720">
    <property type="entry name" value="NAD(P)-binding Rossmann-like Domain"/>
    <property type="match status" value="1"/>
</dbReference>
<dbReference type="PANTHER" id="PTHR43391">
    <property type="entry name" value="RETINOL DEHYDROGENASE-RELATED"/>
    <property type="match status" value="1"/>
</dbReference>
<dbReference type="OrthoDB" id="4690547at2"/>
<evidence type="ECO:0000259" key="4">
    <source>
        <dbReference type="SMART" id="SM00822"/>
    </source>
</evidence>
<gene>
    <name evidence="5" type="ORF">D5S18_17485</name>
</gene>
<evidence type="ECO:0000313" key="6">
    <source>
        <dbReference type="Proteomes" id="UP000266677"/>
    </source>
</evidence>
<feature type="domain" description="Ketoreductase" evidence="4">
    <location>
        <begin position="7"/>
        <end position="190"/>
    </location>
</feature>
<dbReference type="InterPro" id="IPR020904">
    <property type="entry name" value="Sc_DH/Rdtase_CS"/>
</dbReference>
<accession>A0A3A4JX43</accession>
<dbReference type="PRINTS" id="PR00080">
    <property type="entry name" value="SDRFAMILY"/>
</dbReference>
<name>A0A3A4JX43_9NOCA</name>
<organism evidence="5 6">
    <name type="scientific">Nocardia panacis</name>
    <dbReference type="NCBI Taxonomy" id="2340916"/>
    <lineage>
        <taxon>Bacteria</taxon>
        <taxon>Bacillati</taxon>
        <taxon>Actinomycetota</taxon>
        <taxon>Actinomycetes</taxon>
        <taxon>Mycobacteriales</taxon>
        <taxon>Nocardiaceae</taxon>
        <taxon>Nocardia</taxon>
    </lineage>
</organism>
<evidence type="ECO:0000256" key="1">
    <source>
        <dbReference type="ARBA" id="ARBA00006484"/>
    </source>
</evidence>
<dbReference type="SUPFAM" id="SSF51735">
    <property type="entry name" value="NAD(P)-binding Rossmann-fold domains"/>
    <property type="match status" value="1"/>
</dbReference>
<dbReference type="PRINTS" id="PR00081">
    <property type="entry name" value="GDHRDH"/>
</dbReference>
<dbReference type="GO" id="GO:0016491">
    <property type="term" value="F:oxidoreductase activity"/>
    <property type="evidence" value="ECO:0007669"/>
    <property type="project" value="UniProtKB-KW"/>
</dbReference>
<comment type="caution">
    <text evidence="5">The sequence shown here is derived from an EMBL/GenBank/DDBJ whole genome shotgun (WGS) entry which is preliminary data.</text>
</comment>
<evidence type="ECO:0000256" key="3">
    <source>
        <dbReference type="RuleBase" id="RU000363"/>
    </source>
</evidence>
<dbReference type="RefSeq" id="WP_120042033.1">
    <property type="nucleotide sequence ID" value="NZ_QZFU01000019.1"/>
</dbReference>
<dbReference type="AlphaFoldDB" id="A0A3A4JX43"/>
<sequence>MKLEAGQVAVVTGAAHGIGLAIASALHARGVRVVLADIEADALAQAAAQLGEETLAVPTDVADPDQVNALAAATLARFGRVDLVFNNAGTGTGGPMWDLDPEQWQRVWSINVGGVVNGIRAFVPHLISAGRGHIVNTASIAGVTTGPFNAPYTASKHAVVALSEALHGELSVMAPGIGVTVVCPGPVDTRMLRGITDISSDIVDDAALRKGQGWLGDMTDEQWGRFSPGLEVIVKMAAAMISPERAATIVLDAVENDRMFVTTHPEWAQAARQRMEDIAAELGKPNPQ</sequence>
<dbReference type="CDD" id="cd05233">
    <property type="entry name" value="SDR_c"/>
    <property type="match status" value="1"/>
</dbReference>
<dbReference type="SMART" id="SM00822">
    <property type="entry name" value="PKS_KR"/>
    <property type="match status" value="1"/>
</dbReference>
<dbReference type="InterPro" id="IPR036291">
    <property type="entry name" value="NAD(P)-bd_dom_sf"/>
</dbReference>
<dbReference type="InterPro" id="IPR057326">
    <property type="entry name" value="KR_dom"/>
</dbReference>
<dbReference type="EMBL" id="QZFU01000019">
    <property type="protein sequence ID" value="RJO75159.1"/>
    <property type="molecule type" value="Genomic_DNA"/>
</dbReference>
<dbReference type="Pfam" id="PF00106">
    <property type="entry name" value="adh_short"/>
    <property type="match status" value="1"/>
</dbReference>
<protein>
    <submittedName>
        <fullName evidence="5">SDR family NAD(P)-dependent oxidoreductase</fullName>
    </submittedName>
</protein>
<reference evidence="5 6" key="1">
    <citation type="submission" date="2018-09" db="EMBL/GenBank/DDBJ databases">
        <title>YIM PH21274 draft genome.</title>
        <authorList>
            <person name="Miao C."/>
        </authorList>
    </citation>
    <scope>NUCLEOTIDE SEQUENCE [LARGE SCALE GENOMIC DNA]</scope>
    <source>
        <strain evidence="5 6">YIM PH 21724</strain>
    </source>
</reference>
<keyword evidence="6" id="KW-1185">Reference proteome</keyword>
<evidence type="ECO:0000256" key="2">
    <source>
        <dbReference type="ARBA" id="ARBA00023002"/>
    </source>
</evidence>
<dbReference type="PANTHER" id="PTHR43391:SF26">
    <property type="entry name" value="BLL7251 PROTEIN"/>
    <property type="match status" value="1"/>
</dbReference>
<dbReference type="FunFam" id="3.40.50.720:FF:000084">
    <property type="entry name" value="Short-chain dehydrogenase reductase"/>
    <property type="match status" value="1"/>
</dbReference>